<comment type="caution">
    <text evidence="1">The sequence shown here is derived from an EMBL/GenBank/DDBJ whole genome shotgun (WGS) entry which is preliminary data.</text>
</comment>
<organism evidence="1 2">
    <name type="scientific">Niastella caeni</name>
    <dbReference type="NCBI Taxonomy" id="2569763"/>
    <lineage>
        <taxon>Bacteria</taxon>
        <taxon>Pseudomonadati</taxon>
        <taxon>Bacteroidota</taxon>
        <taxon>Chitinophagia</taxon>
        <taxon>Chitinophagales</taxon>
        <taxon>Chitinophagaceae</taxon>
        <taxon>Niastella</taxon>
    </lineage>
</organism>
<dbReference type="RefSeq" id="WP_136575313.1">
    <property type="nucleotide sequence ID" value="NZ_STFF01000001.1"/>
</dbReference>
<keyword evidence="2" id="KW-1185">Reference proteome</keyword>
<dbReference type="Proteomes" id="UP000306918">
    <property type="component" value="Unassembled WGS sequence"/>
</dbReference>
<proteinExistence type="predicted"/>
<accession>A0A4S8HZK4</accession>
<gene>
    <name evidence="1" type="ORF">FAM09_01530</name>
</gene>
<sequence>MAGSSKRKGKTPKENPLEFAILEMYFVSEGAFTAPPDALFDNILKYEGILRKKVFYKKDIIYLLGIKPVEASWLVTAIRQKEGKAPGRGLLITEFIKYTGVSEKRVEQYVLGLLAMHEIYYN</sequence>
<reference evidence="1 2" key="1">
    <citation type="submission" date="2019-04" db="EMBL/GenBank/DDBJ databases">
        <title>Niastella caeni sp. nov., isolated from activated sludge.</title>
        <authorList>
            <person name="Sheng M."/>
        </authorList>
    </citation>
    <scope>NUCLEOTIDE SEQUENCE [LARGE SCALE GENOMIC DNA]</scope>
    <source>
        <strain evidence="1 2">HX-2-15</strain>
    </source>
</reference>
<evidence type="ECO:0000313" key="1">
    <source>
        <dbReference type="EMBL" id="THU40821.1"/>
    </source>
</evidence>
<name>A0A4S8HZK4_9BACT</name>
<evidence type="ECO:0000313" key="2">
    <source>
        <dbReference type="Proteomes" id="UP000306918"/>
    </source>
</evidence>
<dbReference type="EMBL" id="STFF01000001">
    <property type="protein sequence ID" value="THU40821.1"/>
    <property type="molecule type" value="Genomic_DNA"/>
</dbReference>
<protein>
    <submittedName>
        <fullName evidence="1">Uncharacterized protein</fullName>
    </submittedName>
</protein>
<dbReference type="AlphaFoldDB" id="A0A4S8HZK4"/>